<sequence>MTDLERDKLLKKNINKYKRIFKNIDEDKKTFIEKLYVEAAFMEQTLFELQERIKEEGAVKTFTNGNGFEVVQEHPASKTYNTMIRNYNGIIKTLIEHIPEDAEEDEFTKWLDK</sequence>
<protein>
    <submittedName>
        <fullName evidence="2">Uncharacterized protein</fullName>
    </submittedName>
</protein>
<dbReference type="Proteomes" id="UP001357733">
    <property type="component" value="Unassembled WGS sequence"/>
</dbReference>
<comment type="caution">
    <text evidence="2">The sequence shown here is derived from an EMBL/GenBank/DDBJ whole genome shotgun (WGS) entry which is preliminary data.</text>
</comment>
<dbReference type="AlphaFoldDB" id="A0AAW9MXY5"/>
<keyword evidence="4" id="KW-1185">Reference proteome</keyword>
<proteinExistence type="predicted"/>
<name>A0AAW9MXY5_9FIRM</name>
<organism evidence="2 4">
    <name type="scientific">Citroniella saccharovorans</name>
    <dbReference type="NCBI Taxonomy" id="2053367"/>
    <lineage>
        <taxon>Bacteria</taxon>
        <taxon>Bacillati</taxon>
        <taxon>Bacillota</taxon>
        <taxon>Tissierellia</taxon>
        <taxon>Tissierellales</taxon>
        <taxon>Peptoniphilaceae</taxon>
        <taxon>Citroniella</taxon>
    </lineage>
</organism>
<evidence type="ECO:0000313" key="4">
    <source>
        <dbReference type="Proteomes" id="UP001357733"/>
    </source>
</evidence>
<evidence type="ECO:0000313" key="3">
    <source>
        <dbReference type="EMBL" id="MEB3430253.1"/>
    </source>
</evidence>
<dbReference type="RefSeq" id="WP_324618918.1">
    <property type="nucleotide sequence ID" value="NZ_JAYKOT010000002.1"/>
</dbReference>
<accession>A0AAW9MXY5</accession>
<evidence type="ECO:0000313" key="1">
    <source>
        <dbReference type="EMBL" id="MEB3428861.1"/>
    </source>
</evidence>
<dbReference type="EMBL" id="JAYKOT010000002">
    <property type="protein sequence ID" value="MEB3428861.1"/>
    <property type="molecule type" value="Genomic_DNA"/>
</dbReference>
<evidence type="ECO:0000313" key="2">
    <source>
        <dbReference type="EMBL" id="MEB3428907.1"/>
    </source>
</evidence>
<gene>
    <name evidence="1" type="ORF">VLK81_02280</name>
    <name evidence="2" type="ORF">VLK81_02520</name>
    <name evidence="3" type="ORF">VLK81_09680</name>
</gene>
<dbReference type="EMBL" id="JAYKOT010000003">
    <property type="protein sequence ID" value="MEB3428907.1"/>
    <property type="molecule type" value="Genomic_DNA"/>
</dbReference>
<reference evidence="2 4" key="1">
    <citation type="submission" date="2024-01" db="EMBL/GenBank/DDBJ databases">
        <title>Complete genome sequence of Citroniella saccharovorans strain M6.X9, isolated from human fecal sample.</title>
        <authorList>
            <person name="Cheng G."/>
            <person name="Westerholm M."/>
            <person name="Schnurer A."/>
        </authorList>
    </citation>
    <scope>NUCLEOTIDE SEQUENCE [LARGE SCALE GENOMIC DNA]</scope>
    <source>
        <strain evidence="2 4">DSM 29873</strain>
    </source>
</reference>
<dbReference type="EMBL" id="JAYKOT010000003">
    <property type="protein sequence ID" value="MEB3430253.1"/>
    <property type="molecule type" value="Genomic_DNA"/>
</dbReference>